<dbReference type="InterPro" id="IPR017975">
    <property type="entry name" value="Tubulin_CS"/>
</dbReference>
<keyword evidence="10" id="KW-1185">Reference proteome</keyword>
<gene>
    <name evidence="9" type="ORF">V9T40_012469</name>
</gene>
<dbReference type="Pfam" id="PF00091">
    <property type="entry name" value="Tubulin"/>
    <property type="match status" value="1"/>
</dbReference>
<dbReference type="AlphaFoldDB" id="A0AAN9Y0K2"/>
<dbReference type="InterPro" id="IPR003008">
    <property type="entry name" value="Tubulin_FtsZ_GTPase"/>
</dbReference>
<dbReference type="GO" id="GO:0005874">
    <property type="term" value="C:microtubule"/>
    <property type="evidence" value="ECO:0007669"/>
    <property type="project" value="UniProtKB-KW"/>
</dbReference>
<proteinExistence type="inferred from homology"/>
<dbReference type="Proteomes" id="UP001367676">
    <property type="component" value="Unassembled WGS sequence"/>
</dbReference>
<dbReference type="GO" id="GO:0005200">
    <property type="term" value="F:structural constituent of cytoskeleton"/>
    <property type="evidence" value="ECO:0007669"/>
    <property type="project" value="InterPro"/>
</dbReference>
<accession>A0AAN9Y0K2</accession>
<dbReference type="GO" id="GO:0003924">
    <property type="term" value="F:GTPase activity"/>
    <property type="evidence" value="ECO:0007669"/>
    <property type="project" value="InterPro"/>
</dbReference>
<dbReference type="InterPro" id="IPR002453">
    <property type="entry name" value="Beta_tubulin"/>
</dbReference>
<keyword evidence="5 6" id="KW-0342">GTP-binding</keyword>
<evidence type="ECO:0000256" key="6">
    <source>
        <dbReference type="RuleBase" id="RU000352"/>
    </source>
</evidence>
<comment type="similarity">
    <text evidence="2 6">Belongs to the tubulin family.</text>
</comment>
<comment type="caution">
    <text evidence="9">The sequence shown here is derived from an EMBL/GenBank/DDBJ whole genome shotgun (WGS) entry which is preliminary data.</text>
</comment>
<dbReference type="Gene3D" id="3.30.1330.20">
    <property type="entry name" value="Tubulin/FtsZ, C-terminal domain"/>
    <property type="match status" value="1"/>
</dbReference>
<dbReference type="SMART" id="SM00864">
    <property type="entry name" value="Tubulin"/>
    <property type="match status" value="1"/>
</dbReference>
<dbReference type="GO" id="GO:0007017">
    <property type="term" value="P:microtubule-based process"/>
    <property type="evidence" value="ECO:0007669"/>
    <property type="project" value="InterPro"/>
</dbReference>
<comment type="subunit">
    <text evidence="6">Dimer of alpha and beta chains. A typical microtubule is a hollow water-filled tube with an outer diameter of 25 nm and an inner diameter of 15 nM. Alpha-beta heterodimers associate head-to-tail to form protofilaments running lengthwise along the microtubule wall with the beta-tubulin subunit facing the microtubule plus end conferring a structural polarity. Microtubules usually have 13 protofilaments but different protofilament numbers can be found in some organisms and specialized cells.</text>
</comment>
<evidence type="ECO:0000256" key="5">
    <source>
        <dbReference type="ARBA" id="ARBA00023134"/>
    </source>
</evidence>
<dbReference type="Gene3D" id="3.40.50.1440">
    <property type="entry name" value="Tubulin/FtsZ, GTPase domain"/>
    <property type="match status" value="1"/>
</dbReference>
<evidence type="ECO:0000259" key="8">
    <source>
        <dbReference type="SMART" id="SM00865"/>
    </source>
</evidence>
<comment type="cofactor">
    <cofactor evidence="1">
        <name>Mg(2+)</name>
        <dbReference type="ChEBI" id="CHEBI:18420"/>
    </cofactor>
</comment>
<dbReference type="SUPFAM" id="SSF52490">
    <property type="entry name" value="Tubulin nucleotide-binding domain-like"/>
    <property type="match status" value="1"/>
</dbReference>
<evidence type="ECO:0000256" key="3">
    <source>
        <dbReference type="ARBA" id="ARBA00022701"/>
    </source>
</evidence>
<feature type="domain" description="Tubulin/FtsZ 2-layer sandwich" evidence="8">
    <location>
        <begin position="246"/>
        <end position="383"/>
    </location>
</feature>
<evidence type="ECO:0000256" key="4">
    <source>
        <dbReference type="ARBA" id="ARBA00022741"/>
    </source>
</evidence>
<keyword evidence="4 6" id="KW-0547">Nucleotide-binding</keyword>
<dbReference type="GO" id="GO:0005525">
    <property type="term" value="F:GTP binding"/>
    <property type="evidence" value="ECO:0007669"/>
    <property type="project" value="UniProtKB-UniRule"/>
</dbReference>
<dbReference type="SUPFAM" id="SSF55307">
    <property type="entry name" value="Tubulin C-terminal domain-like"/>
    <property type="match status" value="1"/>
</dbReference>
<comment type="function">
    <text evidence="6">Tubulin is the major constituent of microtubules, a cylinder consisting of laterally associated linear protofilaments composed of alpha- and beta-tubulin heterodimers. Microtubules grow by the addition of GTP-tubulin dimers to the microtubule end, where a stabilizing cap forms. Below the cap, tubulin dimers are in GDP-bound state, owing to GTPase activity of alpha-tubulin.</text>
</comment>
<evidence type="ECO:0000256" key="1">
    <source>
        <dbReference type="ARBA" id="ARBA00001946"/>
    </source>
</evidence>
<reference evidence="9 10" key="1">
    <citation type="submission" date="2024-03" db="EMBL/GenBank/DDBJ databases">
        <title>Adaptation during the transition from Ophiocordyceps entomopathogen to insect associate is accompanied by gene loss and intensified selection.</title>
        <authorList>
            <person name="Ward C.M."/>
            <person name="Onetto C.A."/>
            <person name="Borneman A.R."/>
        </authorList>
    </citation>
    <scope>NUCLEOTIDE SEQUENCE [LARGE SCALE GENOMIC DNA]</scope>
    <source>
        <strain evidence="9">AWRI1</strain>
        <tissue evidence="9">Single Adult Female</tissue>
    </source>
</reference>
<dbReference type="Pfam" id="PF03953">
    <property type="entry name" value="Tubulin_C"/>
    <property type="match status" value="1"/>
</dbReference>
<evidence type="ECO:0000259" key="7">
    <source>
        <dbReference type="SMART" id="SM00864"/>
    </source>
</evidence>
<feature type="domain" description="Tubulin/FtsZ GTPase" evidence="7">
    <location>
        <begin position="47"/>
        <end position="244"/>
    </location>
</feature>
<dbReference type="InterPro" id="IPR037103">
    <property type="entry name" value="Tubulin/FtsZ-like_C"/>
</dbReference>
<sequence>MREIITIQIGQCGNRVGQEFWEVVSDEHGINRDGEYCDMIPPQLKRISVYYNEAQEGKFFPRAILTDLEPGVLHSIQGDSCAQLFNTNNFIAGPMGAANNFAKGYYVGGPEVIDALMEVVRGEVECCESLQGFQLVNSLGGGTGSGFGSLLMVKMKEDYPDLILNNYSIIPSEKVSDVVVEPYNTVLSLRYLTEYSDSTFCIDNEALFNICNHTLRIRKPLFSDLNQLISIAMSGITTCFRFPAELNTDLRKLATNMVPYPRLHFYIPGFLPLTTKHCGVPSSMPVKDLSKGILEPSNMLVACNPRKGKYLTVAAVFRGHMSVTEVEHEMNNVQEENEKFFVDWLANNMKIAVCNIPSRGKFDSATFIVNTTSIQEIFKKILEKYRKMQDRRAFLHWYLGEGMEEEEFKNAETSIVDLISEYERQATDK</sequence>
<dbReference type="InterPro" id="IPR036525">
    <property type="entry name" value="Tubulin/FtsZ_GTPase_sf"/>
</dbReference>
<dbReference type="PANTHER" id="PTHR11588">
    <property type="entry name" value="TUBULIN"/>
    <property type="match status" value="1"/>
</dbReference>
<dbReference type="PRINTS" id="PR01163">
    <property type="entry name" value="BETATUBULIN"/>
</dbReference>
<protein>
    <recommendedName>
        <fullName evidence="6">Tubulin beta chain</fullName>
    </recommendedName>
</protein>
<evidence type="ECO:0000313" key="9">
    <source>
        <dbReference type="EMBL" id="KAK7576183.1"/>
    </source>
</evidence>
<organism evidence="9 10">
    <name type="scientific">Parthenolecanium corni</name>
    <dbReference type="NCBI Taxonomy" id="536013"/>
    <lineage>
        <taxon>Eukaryota</taxon>
        <taxon>Metazoa</taxon>
        <taxon>Ecdysozoa</taxon>
        <taxon>Arthropoda</taxon>
        <taxon>Hexapoda</taxon>
        <taxon>Insecta</taxon>
        <taxon>Pterygota</taxon>
        <taxon>Neoptera</taxon>
        <taxon>Paraneoptera</taxon>
        <taxon>Hemiptera</taxon>
        <taxon>Sternorrhyncha</taxon>
        <taxon>Coccoidea</taxon>
        <taxon>Coccidae</taxon>
        <taxon>Parthenolecanium</taxon>
    </lineage>
</organism>
<dbReference type="Gene3D" id="1.10.287.600">
    <property type="entry name" value="Helix hairpin bin"/>
    <property type="match status" value="1"/>
</dbReference>
<dbReference type="InterPro" id="IPR013838">
    <property type="entry name" value="Beta-tubulin_BS"/>
</dbReference>
<dbReference type="InterPro" id="IPR023123">
    <property type="entry name" value="Tubulin_C"/>
</dbReference>
<dbReference type="PROSITE" id="PS00228">
    <property type="entry name" value="TUBULIN_B_AUTOREG"/>
    <property type="match status" value="1"/>
</dbReference>
<dbReference type="InterPro" id="IPR000217">
    <property type="entry name" value="Tubulin"/>
</dbReference>
<name>A0AAN9Y0K2_9HEMI</name>
<keyword evidence="3 6" id="KW-0493">Microtubule</keyword>
<dbReference type="SMART" id="SM00865">
    <property type="entry name" value="Tubulin_C"/>
    <property type="match status" value="1"/>
</dbReference>
<dbReference type="InterPro" id="IPR008280">
    <property type="entry name" value="Tub_FtsZ_C"/>
</dbReference>
<evidence type="ECO:0000256" key="2">
    <source>
        <dbReference type="ARBA" id="ARBA00009636"/>
    </source>
</evidence>
<dbReference type="InterPro" id="IPR018316">
    <property type="entry name" value="Tubulin/FtsZ_2-layer-sand-dom"/>
</dbReference>
<dbReference type="PRINTS" id="PR01161">
    <property type="entry name" value="TUBULIN"/>
</dbReference>
<dbReference type="CDD" id="cd02187">
    <property type="entry name" value="beta_tubulin"/>
    <property type="match status" value="1"/>
</dbReference>
<dbReference type="EMBL" id="JBBCAQ010000036">
    <property type="protein sequence ID" value="KAK7576183.1"/>
    <property type="molecule type" value="Genomic_DNA"/>
</dbReference>
<evidence type="ECO:0000313" key="10">
    <source>
        <dbReference type="Proteomes" id="UP001367676"/>
    </source>
</evidence>
<dbReference type="PROSITE" id="PS00227">
    <property type="entry name" value="TUBULIN"/>
    <property type="match status" value="1"/>
</dbReference>